<gene>
    <name evidence="7" type="ORF">SAMN05216561_11130</name>
</gene>
<dbReference type="PANTHER" id="PTHR33507:SF3">
    <property type="entry name" value="INNER MEMBRANE PROTEIN YBBJ"/>
    <property type="match status" value="1"/>
</dbReference>
<comment type="subcellular location">
    <subcellularLocation>
        <location evidence="1">Membrane</location>
        <topology evidence="1">Multi-pass membrane protein</topology>
    </subcellularLocation>
</comment>
<keyword evidence="4 5" id="KW-0472">Membrane</keyword>
<evidence type="ECO:0000313" key="8">
    <source>
        <dbReference type="Proteomes" id="UP000198649"/>
    </source>
</evidence>
<keyword evidence="7" id="KW-0645">Protease</keyword>
<evidence type="ECO:0000313" key="7">
    <source>
        <dbReference type="EMBL" id="SFI63797.1"/>
    </source>
</evidence>
<feature type="transmembrane region" description="Helical" evidence="5">
    <location>
        <begin position="51"/>
        <end position="69"/>
    </location>
</feature>
<dbReference type="RefSeq" id="WP_091114389.1">
    <property type="nucleotide sequence ID" value="NZ_BKAF01000013.1"/>
</dbReference>
<sequence>MDWILDNLWQAWLGLAIVLGVAEMFSLDLVLIMVAVGAVAGMTTALLGAPFVLQAVVAAGASVAMLALVRPPIAKRFHGGPELSLGHGKLVGQRAIVTQTITGLEVGRIKIGGEIWTAAPYDEHLTLVPGQSVEVLAIKGATAYVHPVGVIES</sequence>
<proteinExistence type="predicted"/>
<dbReference type="Proteomes" id="UP000198649">
    <property type="component" value="Unassembled WGS sequence"/>
</dbReference>
<keyword evidence="8" id="KW-1185">Reference proteome</keyword>
<dbReference type="InterPro" id="IPR052165">
    <property type="entry name" value="Membrane_assoc_protease"/>
</dbReference>
<dbReference type="GO" id="GO:0006508">
    <property type="term" value="P:proteolysis"/>
    <property type="evidence" value="ECO:0007669"/>
    <property type="project" value="UniProtKB-KW"/>
</dbReference>
<dbReference type="Pfam" id="PF01957">
    <property type="entry name" value="NfeD"/>
    <property type="match status" value="1"/>
</dbReference>
<dbReference type="Gene3D" id="2.40.50.140">
    <property type="entry name" value="Nucleic acid-binding proteins"/>
    <property type="match status" value="1"/>
</dbReference>
<dbReference type="GO" id="GO:0008233">
    <property type="term" value="F:peptidase activity"/>
    <property type="evidence" value="ECO:0007669"/>
    <property type="project" value="UniProtKB-KW"/>
</dbReference>
<feature type="domain" description="NfeD-like C-terminal" evidence="6">
    <location>
        <begin position="89"/>
        <end position="147"/>
    </location>
</feature>
<dbReference type="GO" id="GO:0005886">
    <property type="term" value="C:plasma membrane"/>
    <property type="evidence" value="ECO:0007669"/>
    <property type="project" value="TreeGrafter"/>
</dbReference>
<evidence type="ECO:0000256" key="2">
    <source>
        <dbReference type="ARBA" id="ARBA00022692"/>
    </source>
</evidence>
<organism evidence="7 8">
    <name type="scientific">Nocardioides psychrotolerans</name>
    <dbReference type="NCBI Taxonomy" id="1005945"/>
    <lineage>
        <taxon>Bacteria</taxon>
        <taxon>Bacillati</taxon>
        <taxon>Actinomycetota</taxon>
        <taxon>Actinomycetes</taxon>
        <taxon>Propionibacteriales</taxon>
        <taxon>Nocardioidaceae</taxon>
        <taxon>Nocardioides</taxon>
    </lineage>
</organism>
<dbReference type="InterPro" id="IPR012340">
    <property type="entry name" value="NA-bd_OB-fold"/>
</dbReference>
<keyword evidence="2 5" id="KW-0812">Transmembrane</keyword>
<dbReference type="AlphaFoldDB" id="A0A1I3JU56"/>
<dbReference type="STRING" id="1005945.SAMN05216561_11130"/>
<dbReference type="PANTHER" id="PTHR33507">
    <property type="entry name" value="INNER MEMBRANE PROTEIN YBBJ"/>
    <property type="match status" value="1"/>
</dbReference>
<evidence type="ECO:0000256" key="1">
    <source>
        <dbReference type="ARBA" id="ARBA00004141"/>
    </source>
</evidence>
<protein>
    <submittedName>
        <fullName evidence="7">Membrane protein implicated in regulation of membrane protease activity</fullName>
    </submittedName>
</protein>
<keyword evidence="3 5" id="KW-1133">Transmembrane helix</keyword>
<dbReference type="EMBL" id="FOQG01000011">
    <property type="protein sequence ID" value="SFI63797.1"/>
    <property type="molecule type" value="Genomic_DNA"/>
</dbReference>
<dbReference type="InterPro" id="IPR002810">
    <property type="entry name" value="NfeD-like_C"/>
</dbReference>
<evidence type="ECO:0000256" key="3">
    <source>
        <dbReference type="ARBA" id="ARBA00022989"/>
    </source>
</evidence>
<dbReference type="SUPFAM" id="SSF141322">
    <property type="entry name" value="NfeD domain-like"/>
    <property type="match status" value="1"/>
</dbReference>
<accession>A0A1I3JU56</accession>
<evidence type="ECO:0000256" key="4">
    <source>
        <dbReference type="ARBA" id="ARBA00023136"/>
    </source>
</evidence>
<evidence type="ECO:0000259" key="6">
    <source>
        <dbReference type="Pfam" id="PF01957"/>
    </source>
</evidence>
<name>A0A1I3JU56_9ACTN</name>
<keyword evidence="7" id="KW-0378">Hydrolase</keyword>
<reference evidence="7 8" key="1">
    <citation type="submission" date="2016-10" db="EMBL/GenBank/DDBJ databases">
        <authorList>
            <person name="de Groot N.N."/>
        </authorList>
    </citation>
    <scope>NUCLEOTIDE SEQUENCE [LARGE SCALE GENOMIC DNA]</scope>
    <source>
        <strain evidence="7 8">CGMCC 1.11156</strain>
    </source>
</reference>
<evidence type="ECO:0000256" key="5">
    <source>
        <dbReference type="SAM" id="Phobius"/>
    </source>
</evidence>
<feature type="transmembrane region" description="Helical" evidence="5">
    <location>
        <begin position="12"/>
        <end position="39"/>
    </location>
</feature>
<dbReference type="OrthoDB" id="9792945at2"/>